<evidence type="ECO:0000313" key="2">
    <source>
        <dbReference type="Proteomes" id="UP001152747"/>
    </source>
</evidence>
<gene>
    <name evidence="1" type="ORF">CAMP_LOCUS3010</name>
</gene>
<dbReference type="EMBL" id="CANHGI010000001">
    <property type="protein sequence ID" value="CAI5440373.1"/>
    <property type="molecule type" value="Genomic_DNA"/>
</dbReference>
<comment type="caution">
    <text evidence="1">The sequence shown here is derived from an EMBL/GenBank/DDBJ whole genome shotgun (WGS) entry which is preliminary data.</text>
</comment>
<evidence type="ECO:0000313" key="1">
    <source>
        <dbReference type="EMBL" id="CAI5440373.1"/>
    </source>
</evidence>
<organism evidence="1 2">
    <name type="scientific">Caenorhabditis angaria</name>
    <dbReference type="NCBI Taxonomy" id="860376"/>
    <lineage>
        <taxon>Eukaryota</taxon>
        <taxon>Metazoa</taxon>
        <taxon>Ecdysozoa</taxon>
        <taxon>Nematoda</taxon>
        <taxon>Chromadorea</taxon>
        <taxon>Rhabditida</taxon>
        <taxon>Rhabditina</taxon>
        <taxon>Rhabditomorpha</taxon>
        <taxon>Rhabditoidea</taxon>
        <taxon>Rhabditidae</taxon>
        <taxon>Peloderinae</taxon>
        <taxon>Caenorhabditis</taxon>
    </lineage>
</organism>
<dbReference type="Proteomes" id="UP001152747">
    <property type="component" value="Unassembled WGS sequence"/>
</dbReference>
<accession>A0A9P1I8V5</accession>
<proteinExistence type="predicted"/>
<protein>
    <submittedName>
        <fullName evidence="1">Uncharacterized protein</fullName>
    </submittedName>
</protein>
<reference evidence="1" key="1">
    <citation type="submission" date="2022-11" db="EMBL/GenBank/DDBJ databases">
        <authorList>
            <person name="Kikuchi T."/>
        </authorList>
    </citation>
    <scope>NUCLEOTIDE SEQUENCE</scope>
    <source>
        <strain evidence="1">PS1010</strain>
    </source>
</reference>
<name>A0A9P1I8V5_9PELO</name>
<dbReference type="AlphaFoldDB" id="A0A9P1I8V5"/>
<keyword evidence="2" id="KW-1185">Reference proteome</keyword>
<sequence>MSENQEIHRNLEKRSQVIFESYRYPKNRYGFKCMAGKEGFRGLPDDVKSFNVSRGMHFDFMIVRIFELMLELWLEIQRDQEEKKKRTRYQ</sequence>